<dbReference type="RefSeq" id="WP_188466620.1">
    <property type="nucleotide sequence ID" value="NZ_BAABHU010000013.1"/>
</dbReference>
<dbReference type="EMBL" id="BMEC01000013">
    <property type="protein sequence ID" value="GGC48894.1"/>
    <property type="molecule type" value="Genomic_DNA"/>
</dbReference>
<dbReference type="Proteomes" id="UP000636010">
    <property type="component" value="Unassembled WGS sequence"/>
</dbReference>
<keyword evidence="2" id="KW-1185">Reference proteome</keyword>
<evidence type="ECO:0000313" key="2">
    <source>
        <dbReference type="Proteomes" id="UP000636010"/>
    </source>
</evidence>
<reference evidence="2" key="1">
    <citation type="journal article" date="2019" name="Int. J. Syst. Evol. Microbiol.">
        <title>The Global Catalogue of Microorganisms (GCM) 10K type strain sequencing project: providing services to taxonomists for standard genome sequencing and annotation.</title>
        <authorList>
            <consortium name="The Broad Institute Genomics Platform"/>
            <consortium name="The Broad Institute Genome Sequencing Center for Infectious Disease"/>
            <person name="Wu L."/>
            <person name="Ma J."/>
        </authorList>
    </citation>
    <scope>NUCLEOTIDE SEQUENCE [LARGE SCALE GENOMIC DNA]</scope>
    <source>
        <strain evidence="2">CGMCC 1.10832</strain>
    </source>
</reference>
<comment type="caution">
    <text evidence="1">The sequence shown here is derived from an EMBL/GenBank/DDBJ whole genome shotgun (WGS) entry which is preliminary data.</text>
</comment>
<evidence type="ECO:0000313" key="1">
    <source>
        <dbReference type="EMBL" id="GGC48894.1"/>
    </source>
</evidence>
<proteinExistence type="predicted"/>
<name>A0ABQ1MXE4_9BACT</name>
<organism evidence="1 2">
    <name type="scientific">Marivirga lumbricoides</name>
    <dbReference type="NCBI Taxonomy" id="1046115"/>
    <lineage>
        <taxon>Bacteria</taxon>
        <taxon>Pseudomonadati</taxon>
        <taxon>Bacteroidota</taxon>
        <taxon>Cytophagia</taxon>
        <taxon>Cytophagales</taxon>
        <taxon>Marivirgaceae</taxon>
        <taxon>Marivirga</taxon>
    </lineage>
</organism>
<accession>A0ABQ1MXE4</accession>
<gene>
    <name evidence="1" type="ORF">GCM10011506_38180</name>
</gene>
<protein>
    <submittedName>
        <fullName evidence="1">Uncharacterized protein</fullName>
    </submittedName>
</protein>
<sequence>MSFLKWLKNSGGSGLYLHEDFYCQVELIPIENFLDLKEENEKIDEFAKEHSDGLGFTDVYIREGQKVKTSEREIPINEFEALLQTYGFQKVDKVYSGYGSYKEICLSTWGFKLDSSAVFCDFKNNLIENIWIDGFRFSKDSANKEELINCLFQIGAKWKLILNDWDLTEAIDLSNKKSIDDYISEE</sequence>